<dbReference type="InterPro" id="IPR006225">
    <property type="entry name" value="PsdUridine_synth_RluC/D"/>
</dbReference>
<evidence type="ECO:0000256" key="6">
    <source>
        <dbReference type="RuleBase" id="RU362028"/>
    </source>
</evidence>
<feature type="domain" description="Pseudouridine synthase RsuA/RluA-like" evidence="7">
    <location>
        <begin position="91"/>
        <end position="239"/>
    </location>
</feature>
<gene>
    <name evidence="8" type="primary">rluD</name>
    <name evidence="8" type="ORF">NX720_02960</name>
</gene>
<reference evidence="8" key="1">
    <citation type="submission" date="2022-10" db="EMBL/GenBank/DDBJ databases">
        <title>Completed Genome Sequence of two octocoral isolated bacterium, Endozoicomonas euniceicola EF212T and Endozoicomonas gorgoniicola PS125T.</title>
        <authorList>
            <person name="Chiou Y.-J."/>
            <person name="Chen Y.-H."/>
        </authorList>
    </citation>
    <scope>NUCLEOTIDE SEQUENCE</scope>
    <source>
        <strain evidence="8">EF212</strain>
    </source>
</reference>
<dbReference type="InterPro" id="IPR036986">
    <property type="entry name" value="S4_RNA-bd_sf"/>
</dbReference>
<evidence type="ECO:0000259" key="7">
    <source>
        <dbReference type="Pfam" id="PF00849"/>
    </source>
</evidence>
<dbReference type="InterPro" id="IPR020103">
    <property type="entry name" value="PsdUridine_synth_cat_dom_sf"/>
</dbReference>
<dbReference type="NCBIfam" id="NF008385">
    <property type="entry name" value="PRK11180.1"/>
    <property type="match status" value="1"/>
</dbReference>
<name>A0ABY6GXY2_9GAMM</name>
<dbReference type="InterPro" id="IPR006224">
    <property type="entry name" value="PsdUridine_synth_RluA-like_CS"/>
</dbReference>
<dbReference type="CDD" id="cd02869">
    <property type="entry name" value="PseudoU_synth_RluA_like"/>
    <property type="match status" value="1"/>
</dbReference>
<dbReference type="Pfam" id="PF00849">
    <property type="entry name" value="PseudoU_synth_2"/>
    <property type="match status" value="1"/>
</dbReference>
<evidence type="ECO:0000313" key="9">
    <source>
        <dbReference type="Proteomes" id="UP001163255"/>
    </source>
</evidence>
<dbReference type="GO" id="GO:0160140">
    <property type="term" value="F:23S rRNA pseudouridine(1911/1915/1917) synthase activity"/>
    <property type="evidence" value="ECO:0007669"/>
    <property type="project" value="UniProtKB-EC"/>
</dbReference>
<dbReference type="PROSITE" id="PS01129">
    <property type="entry name" value="PSI_RLU"/>
    <property type="match status" value="1"/>
</dbReference>
<dbReference type="Proteomes" id="UP001163255">
    <property type="component" value="Chromosome"/>
</dbReference>
<dbReference type="InterPro" id="IPR050188">
    <property type="entry name" value="RluA_PseudoU_synthase"/>
</dbReference>
<dbReference type="RefSeq" id="WP_262599284.1">
    <property type="nucleotide sequence ID" value="NZ_CP103300.1"/>
</dbReference>
<dbReference type="CDD" id="cd00165">
    <property type="entry name" value="S4"/>
    <property type="match status" value="1"/>
</dbReference>
<keyword evidence="3 6" id="KW-0413">Isomerase</keyword>
<dbReference type="EC" id="5.4.99.-" evidence="6"/>
<dbReference type="SUPFAM" id="SSF55120">
    <property type="entry name" value="Pseudouridine synthase"/>
    <property type="match status" value="1"/>
</dbReference>
<comment type="function">
    <text evidence="6">Responsible for synthesis of pseudouridine from uracil.</text>
</comment>
<comment type="catalytic activity">
    <reaction evidence="6">
        <text>a uridine in RNA = a pseudouridine in RNA</text>
        <dbReference type="Rhea" id="RHEA:48348"/>
        <dbReference type="Rhea" id="RHEA-COMP:12068"/>
        <dbReference type="Rhea" id="RHEA-COMP:12069"/>
        <dbReference type="ChEBI" id="CHEBI:65314"/>
        <dbReference type="ChEBI" id="CHEBI:65315"/>
    </reaction>
</comment>
<evidence type="ECO:0000256" key="2">
    <source>
        <dbReference type="ARBA" id="ARBA00023157"/>
    </source>
</evidence>
<dbReference type="PROSITE" id="PS50889">
    <property type="entry name" value="S4"/>
    <property type="match status" value="1"/>
</dbReference>
<dbReference type="PANTHER" id="PTHR21600">
    <property type="entry name" value="MITOCHONDRIAL RNA PSEUDOURIDINE SYNTHASE"/>
    <property type="match status" value="1"/>
</dbReference>
<sequence>MSEQFDQQVVVPDELGAKRFDQIAAACFPDFSRARLQEWIKSGDLLVDGEQRKPKEKLVGGETLSLSVVVEDAEHWEAEEIPLAIAYEDDDILVINKPAGLVVHPAAGNRSGTLLNGLLFHCPGLASVPRAGIVHRLDKDTTGLMVVAKNLAAHTDLVAQLQERSVSREYEAITYGVMTAGGTVDQPIGRHATNRLKMAVTAGGKPSVTHYRVLQKYRNHTHIRCKLETGRTHQIRVHMGHIRYPLFGDETYAGRLRLPKGCGEEMIEQLRSFRRQALHARRLGLIHPATGEFMEWEAPLPDDMVSLLALLAEDANETK</sequence>
<organism evidence="8 9">
    <name type="scientific">Endozoicomonas euniceicola</name>
    <dbReference type="NCBI Taxonomy" id="1234143"/>
    <lineage>
        <taxon>Bacteria</taxon>
        <taxon>Pseudomonadati</taxon>
        <taxon>Pseudomonadota</taxon>
        <taxon>Gammaproteobacteria</taxon>
        <taxon>Oceanospirillales</taxon>
        <taxon>Endozoicomonadaceae</taxon>
        <taxon>Endozoicomonas</taxon>
    </lineage>
</organism>
<dbReference type="PROSITE" id="PS00477">
    <property type="entry name" value="ALPHA_2_MACROGLOBULIN"/>
    <property type="match status" value="1"/>
</dbReference>
<evidence type="ECO:0000256" key="4">
    <source>
        <dbReference type="ARBA" id="ARBA00036882"/>
    </source>
</evidence>
<protein>
    <recommendedName>
        <fullName evidence="6">Pseudouridine synthase</fullName>
        <ecNumber evidence="6">5.4.99.-</ecNumber>
    </recommendedName>
</protein>
<dbReference type="Gene3D" id="3.10.290.10">
    <property type="entry name" value="RNA-binding S4 domain"/>
    <property type="match status" value="1"/>
</dbReference>
<keyword evidence="5" id="KW-0694">RNA-binding</keyword>
<evidence type="ECO:0000313" key="8">
    <source>
        <dbReference type="EMBL" id="UYM16901.1"/>
    </source>
</evidence>
<dbReference type="InterPro" id="IPR019742">
    <property type="entry name" value="MacrogloblnA2_CS"/>
</dbReference>
<dbReference type="PANTHER" id="PTHR21600:SF44">
    <property type="entry name" value="RIBOSOMAL LARGE SUBUNIT PSEUDOURIDINE SYNTHASE D"/>
    <property type="match status" value="1"/>
</dbReference>
<evidence type="ECO:0000256" key="1">
    <source>
        <dbReference type="ARBA" id="ARBA00010876"/>
    </source>
</evidence>
<evidence type="ECO:0000256" key="5">
    <source>
        <dbReference type="PROSITE-ProRule" id="PRU00182"/>
    </source>
</evidence>
<dbReference type="NCBIfam" id="TIGR00005">
    <property type="entry name" value="rluA_subfam"/>
    <property type="match status" value="1"/>
</dbReference>
<comment type="catalytic activity">
    <reaction evidence="4">
        <text>uridine(1911/1915/1917) in 23S rRNA = pseudouridine(1911/1915/1917) in 23S rRNA</text>
        <dbReference type="Rhea" id="RHEA:42524"/>
        <dbReference type="Rhea" id="RHEA-COMP:10097"/>
        <dbReference type="Rhea" id="RHEA-COMP:10098"/>
        <dbReference type="ChEBI" id="CHEBI:65314"/>
        <dbReference type="ChEBI" id="CHEBI:65315"/>
        <dbReference type="EC" id="5.4.99.23"/>
    </reaction>
</comment>
<dbReference type="EMBL" id="CP103300">
    <property type="protein sequence ID" value="UYM16901.1"/>
    <property type="molecule type" value="Genomic_DNA"/>
</dbReference>
<keyword evidence="2" id="KW-1015">Disulfide bond</keyword>
<keyword evidence="9" id="KW-1185">Reference proteome</keyword>
<accession>A0ABY6GXY2</accession>
<dbReference type="InterPro" id="IPR006145">
    <property type="entry name" value="PsdUridine_synth_RsuA/RluA"/>
</dbReference>
<proteinExistence type="inferred from homology"/>
<comment type="similarity">
    <text evidence="1 6">Belongs to the pseudouridine synthase RluA family.</text>
</comment>
<evidence type="ECO:0000256" key="3">
    <source>
        <dbReference type="ARBA" id="ARBA00023235"/>
    </source>
</evidence>
<dbReference type="Gene3D" id="3.30.2350.10">
    <property type="entry name" value="Pseudouridine synthase"/>
    <property type="match status" value="1"/>
</dbReference>